<dbReference type="Pfam" id="PF07715">
    <property type="entry name" value="Plug"/>
    <property type="match status" value="1"/>
</dbReference>
<dbReference type="SUPFAM" id="SSF56935">
    <property type="entry name" value="Porins"/>
    <property type="match status" value="1"/>
</dbReference>
<reference evidence="13 14" key="1">
    <citation type="submission" date="2012-02" db="EMBL/GenBank/DDBJ databases">
        <title>The Genome Sequence of Bacteroides finegoldii CL09T03C10.</title>
        <authorList>
            <consortium name="The Broad Institute Genome Sequencing Platform"/>
            <person name="Earl A."/>
            <person name="Ward D."/>
            <person name="Feldgarden M."/>
            <person name="Gevers D."/>
            <person name="Zitomersky N.L."/>
            <person name="Coyne M.J."/>
            <person name="Comstock L.E."/>
            <person name="Young S.K."/>
            <person name="Zeng Q."/>
            <person name="Gargeya S."/>
            <person name="Fitzgerald M."/>
            <person name="Haas B."/>
            <person name="Abouelleil A."/>
            <person name="Alvarado L."/>
            <person name="Arachchi H.M."/>
            <person name="Berlin A."/>
            <person name="Chapman S.B."/>
            <person name="Gearin G."/>
            <person name="Goldberg J."/>
            <person name="Griggs A."/>
            <person name="Gujja S."/>
            <person name="Hansen M."/>
            <person name="Heiman D."/>
            <person name="Howarth C."/>
            <person name="Larimer J."/>
            <person name="Lui A."/>
            <person name="MacDonald P.J.P."/>
            <person name="McCowen C."/>
            <person name="Montmayeur A."/>
            <person name="Murphy C."/>
            <person name="Neiman D."/>
            <person name="Pearson M."/>
            <person name="Priest M."/>
            <person name="Roberts A."/>
            <person name="Saif S."/>
            <person name="Shea T."/>
            <person name="Sisk P."/>
            <person name="Stolte C."/>
            <person name="Sykes S."/>
            <person name="Wortman J."/>
            <person name="Nusbaum C."/>
            <person name="Birren B."/>
        </authorList>
    </citation>
    <scope>NUCLEOTIDE SEQUENCE [LARGE SCALE GENOMIC DNA]</scope>
    <source>
        <strain evidence="13 14">CL09T03C10</strain>
    </source>
</reference>
<comment type="similarity">
    <text evidence="8 9">Belongs to the TonB-dependent receptor family.</text>
</comment>
<keyword evidence="2 8" id="KW-0813">Transport</keyword>
<evidence type="ECO:0000256" key="2">
    <source>
        <dbReference type="ARBA" id="ARBA00022448"/>
    </source>
</evidence>
<evidence type="ECO:0000259" key="12">
    <source>
        <dbReference type="Pfam" id="PF07715"/>
    </source>
</evidence>
<dbReference type="Gene3D" id="2.170.130.10">
    <property type="entry name" value="TonB-dependent receptor, plug domain"/>
    <property type="match status" value="1"/>
</dbReference>
<keyword evidence="4 8" id="KW-0812">Transmembrane</keyword>
<dbReference type="RefSeq" id="WP_007764883.1">
    <property type="nucleotide sequence ID" value="NZ_AKBZ01000002.1"/>
</dbReference>
<dbReference type="Proteomes" id="UP000007995">
    <property type="component" value="Unassembled WGS sequence"/>
</dbReference>
<gene>
    <name evidence="13" type="ORF">HMPREF1057_03045</name>
</gene>
<keyword evidence="6 8" id="KW-0472">Membrane</keyword>
<sequence>MNKNNYIKKTALPVVLLFSFALLPSFGSQGQARAAVNVVQQQGIIKGMVVDAKGEPIIGANVVATGTTNGTITDIDGVFKINVKPGTKLKISFIGYSEQTVVAKNDMRVVLVEDATALQEVEIVAYGVQKKVTMTGAVASVKTDDILRTPVGSVSNVLGGQMTGLTTVQYSGEPGADAADIFVRGKATWADSSPLVQVDGVERSMTDIDPNEIESITVLKDASATAVFGIRGANGVILITTKRGKEGRAKVSFTTSASVLMPTKMVEQASSYEYANFYNQMLANDGKSDLFSADVIQKFADHSDPIRFPDMQWADYIMKSATLQSQHNMSISGGTDKVRYFISAGAYTQGGLFNEFDLPYNLSYQYRRFNYRTNLDMDVTKTTTLSFNISGNIDNSDKPNNSKGTSAVIKNIYYATPFYSPGIVDGKMIYTGTDYTDLKLPFTGDTDPMTYRNGKFKNASNNKLNIDLILDQKLDFLTKGLSFKLKGSYNSSFSVTKTGVCGIATYTPVLMSDGTIEYKKSGENTSVSYNTPDRGKGRDWYMEASLNYARSFGNHNISALMLYNQSKEYYYGSSSSQYRDVPRGYVGLVGRVTYDWKNRYLAEVNVGYNGSENFAPEKRFGTFPAGSIGWVMSEEKWFQPLKPFVSFLKLRASFGLVGNDKTKDKDLRFLYLPDPYLTGLDGEPNRDKNNWAYPFGVDNSTISLGAMESAKNNANVGWEKSFKQNYGMDINFFDDRLSATAEYYREHRTDILVQDGTAPGLLGFSVPYANLGEVNSWGWELSLKWNDKIGKNFRYWANVNLSYNQNEIIEDKAAPQNEAYQYTKGHRIGARSQYVFWRYYDEQTAALYEQTFNRPYPAQLQVLQNGDAVYLDLNGDRKIDANDMSYDYGFTDDPEYMVGINFGFSWKNWEVSTQWTGAWNVSRMISDVFRRPFLSSAGNQYGGLLSYHLTNTWTKDNPSQDAKYPRATWDNAENNYAESTLYEQDSKYLRLKTLQVAYNFQVPLMKKLGLNTMQLAFSGYNLLTFTPYIWGDPETRASNSPSYPLSKTYTLSLKLGF</sequence>
<keyword evidence="5 9" id="KW-0798">TonB box</keyword>
<feature type="domain" description="TonB-dependent receptor-like beta-barrel" evidence="11">
    <location>
        <begin position="442"/>
        <end position="911"/>
    </location>
</feature>
<dbReference type="InterPro" id="IPR037066">
    <property type="entry name" value="Plug_dom_sf"/>
</dbReference>
<evidence type="ECO:0000259" key="11">
    <source>
        <dbReference type="Pfam" id="PF00593"/>
    </source>
</evidence>
<dbReference type="EMBL" id="AGXW01000012">
    <property type="protein sequence ID" value="EKJ89504.1"/>
    <property type="molecule type" value="Genomic_DNA"/>
</dbReference>
<dbReference type="FunFam" id="2.170.130.10:FF:000003">
    <property type="entry name" value="SusC/RagA family TonB-linked outer membrane protein"/>
    <property type="match status" value="1"/>
</dbReference>
<dbReference type="PROSITE" id="PS00018">
    <property type="entry name" value="EF_HAND_1"/>
    <property type="match status" value="1"/>
</dbReference>
<dbReference type="Pfam" id="PF00593">
    <property type="entry name" value="TonB_dep_Rec_b-barrel"/>
    <property type="match status" value="1"/>
</dbReference>
<name>K5C9P3_9BACE</name>
<dbReference type="SUPFAM" id="SSF49464">
    <property type="entry name" value="Carboxypeptidase regulatory domain-like"/>
    <property type="match status" value="1"/>
</dbReference>
<dbReference type="InterPro" id="IPR012910">
    <property type="entry name" value="Plug_dom"/>
</dbReference>
<comment type="caution">
    <text evidence="13">The sequence shown here is derived from an EMBL/GenBank/DDBJ whole genome shotgun (WGS) entry which is preliminary data.</text>
</comment>
<dbReference type="OrthoDB" id="9768177at2"/>
<dbReference type="InterPro" id="IPR018247">
    <property type="entry name" value="EF_Hand_1_Ca_BS"/>
</dbReference>
<dbReference type="InterPro" id="IPR008969">
    <property type="entry name" value="CarboxyPept-like_regulatory"/>
</dbReference>
<feature type="chain" id="PRO_5003882000" evidence="10">
    <location>
        <begin position="35"/>
        <end position="1057"/>
    </location>
</feature>
<dbReference type="Gene3D" id="2.40.170.20">
    <property type="entry name" value="TonB-dependent receptor, beta-barrel domain"/>
    <property type="match status" value="1"/>
</dbReference>
<dbReference type="NCBIfam" id="TIGR04056">
    <property type="entry name" value="OMP_RagA_SusC"/>
    <property type="match status" value="1"/>
</dbReference>
<dbReference type="PROSITE" id="PS52016">
    <property type="entry name" value="TONB_DEPENDENT_REC_3"/>
    <property type="match status" value="1"/>
</dbReference>
<evidence type="ECO:0000256" key="9">
    <source>
        <dbReference type="RuleBase" id="RU003357"/>
    </source>
</evidence>
<evidence type="ECO:0000256" key="3">
    <source>
        <dbReference type="ARBA" id="ARBA00022452"/>
    </source>
</evidence>
<evidence type="ECO:0000313" key="14">
    <source>
        <dbReference type="Proteomes" id="UP000007995"/>
    </source>
</evidence>
<evidence type="ECO:0000256" key="1">
    <source>
        <dbReference type="ARBA" id="ARBA00004571"/>
    </source>
</evidence>
<evidence type="ECO:0000313" key="13">
    <source>
        <dbReference type="EMBL" id="EKJ89504.1"/>
    </source>
</evidence>
<dbReference type="AlphaFoldDB" id="K5C9P3"/>
<proteinExistence type="inferred from homology"/>
<accession>K5C9P3</accession>
<evidence type="ECO:0000256" key="8">
    <source>
        <dbReference type="PROSITE-ProRule" id="PRU01360"/>
    </source>
</evidence>
<dbReference type="FunFam" id="2.60.40.1120:FF:000003">
    <property type="entry name" value="Outer membrane protein Omp121"/>
    <property type="match status" value="1"/>
</dbReference>
<dbReference type="NCBIfam" id="TIGR04057">
    <property type="entry name" value="SusC_RagA_signa"/>
    <property type="match status" value="1"/>
</dbReference>
<protein>
    <submittedName>
        <fullName evidence="13">SusC/RagA family TonB-linked outer membrane protein</fullName>
    </submittedName>
</protein>
<evidence type="ECO:0000256" key="6">
    <source>
        <dbReference type="ARBA" id="ARBA00023136"/>
    </source>
</evidence>
<dbReference type="InterPro" id="IPR000531">
    <property type="entry name" value="Beta-barrel_TonB"/>
</dbReference>
<dbReference type="InterPro" id="IPR023996">
    <property type="entry name" value="TonB-dep_OMP_SusC/RagA"/>
</dbReference>
<keyword evidence="10" id="KW-0732">Signal</keyword>
<feature type="domain" description="TonB-dependent receptor plug" evidence="12">
    <location>
        <begin position="132"/>
        <end position="236"/>
    </location>
</feature>
<evidence type="ECO:0000256" key="7">
    <source>
        <dbReference type="ARBA" id="ARBA00023237"/>
    </source>
</evidence>
<dbReference type="Pfam" id="PF13715">
    <property type="entry name" value="CarbopepD_reg_2"/>
    <property type="match status" value="1"/>
</dbReference>
<comment type="subcellular location">
    <subcellularLocation>
        <location evidence="1 8">Cell outer membrane</location>
        <topology evidence="1 8">Multi-pass membrane protein</topology>
    </subcellularLocation>
</comment>
<dbReference type="GO" id="GO:0009279">
    <property type="term" value="C:cell outer membrane"/>
    <property type="evidence" value="ECO:0007669"/>
    <property type="project" value="UniProtKB-SubCell"/>
</dbReference>
<evidence type="ECO:0000256" key="4">
    <source>
        <dbReference type="ARBA" id="ARBA00022692"/>
    </source>
</evidence>
<evidence type="ECO:0000256" key="5">
    <source>
        <dbReference type="ARBA" id="ARBA00023077"/>
    </source>
</evidence>
<keyword evidence="3 8" id="KW-1134">Transmembrane beta strand</keyword>
<dbReference type="InterPro" id="IPR039426">
    <property type="entry name" value="TonB-dep_rcpt-like"/>
</dbReference>
<organism evidence="13 14">
    <name type="scientific">Bacteroides finegoldii CL09T03C10</name>
    <dbReference type="NCBI Taxonomy" id="997888"/>
    <lineage>
        <taxon>Bacteria</taxon>
        <taxon>Pseudomonadati</taxon>
        <taxon>Bacteroidota</taxon>
        <taxon>Bacteroidia</taxon>
        <taxon>Bacteroidales</taxon>
        <taxon>Bacteroidaceae</taxon>
        <taxon>Bacteroides</taxon>
    </lineage>
</organism>
<dbReference type="HOGENOM" id="CLU_004317_1_0_10"/>
<keyword evidence="7 8" id="KW-0998">Cell outer membrane</keyword>
<dbReference type="InterPro" id="IPR036942">
    <property type="entry name" value="Beta-barrel_TonB_sf"/>
</dbReference>
<evidence type="ECO:0000256" key="10">
    <source>
        <dbReference type="SAM" id="SignalP"/>
    </source>
</evidence>
<dbReference type="InterPro" id="IPR023997">
    <property type="entry name" value="TonB-dep_OMP_SusC/RagA_CS"/>
</dbReference>
<feature type="signal peptide" evidence="10">
    <location>
        <begin position="1"/>
        <end position="34"/>
    </location>
</feature>
<dbReference type="Gene3D" id="2.60.40.1120">
    <property type="entry name" value="Carboxypeptidase-like, regulatory domain"/>
    <property type="match status" value="1"/>
</dbReference>